<feature type="domain" description="Shavenoid isoform B-like N-terminal" evidence="4">
    <location>
        <begin position="24"/>
        <end position="91"/>
    </location>
</feature>
<name>A0ABD1EQF8_HYPHA</name>
<dbReference type="Proteomes" id="UP001566132">
    <property type="component" value="Unassembled WGS sequence"/>
</dbReference>
<dbReference type="PANTHER" id="PTHR39387">
    <property type="entry name" value="SHAVENOID, ISOFORM B"/>
    <property type="match status" value="1"/>
</dbReference>
<feature type="compositionally biased region" description="Pro residues" evidence="1">
    <location>
        <begin position="902"/>
        <end position="914"/>
    </location>
</feature>
<dbReference type="AlphaFoldDB" id="A0ABD1EQF8"/>
<feature type="region of interest" description="Disordered" evidence="1">
    <location>
        <begin position="892"/>
        <end position="993"/>
    </location>
</feature>
<evidence type="ECO:0000313" key="6">
    <source>
        <dbReference type="Proteomes" id="UP001566132"/>
    </source>
</evidence>
<feature type="signal peptide" evidence="3">
    <location>
        <begin position="1"/>
        <end position="21"/>
    </location>
</feature>
<gene>
    <name evidence="5" type="ORF">ABEB36_006410</name>
</gene>
<protein>
    <recommendedName>
        <fullName evidence="4">Shavenoid isoform B-like N-terminal domain-containing protein</fullName>
    </recommendedName>
</protein>
<dbReference type="InterPro" id="IPR057507">
    <property type="entry name" value="Sha_B-like_N"/>
</dbReference>
<dbReference type="PANTHER" id="PTHR39387:SF1">
    <property type="entry name" value="SHAVENOID, ISOFORM B"/>
    <property type="match status" value="1"/>
</dbReference>
<evidence type="ECO:0000256" key="1">
    <source>
        <dbReference type="SAM" id="MobiDB-lite"/>
    </source>
</evidence>
<feature type="compositionally biased region" description="Basic and acidic residues" evidence="1">
    <location>
        <begin position="941"/>
        <end position="953"/>
    </location>
</feature>
<organism evidence="5 6">
    <name type="scientific">Hypothenemus hampei</name>
    <name type="common">Coffee berry borer</name>
    <dbReference type="NCBI Taxonomy" id="57062"/>
    <lineage>
        <taxon>Eukaryota</taxon>
        <taxon>Metazoa</taxon>
        <taxon>Ecdysozoa</taxon>
        <taxon>Arthropoda</taxon>
        <taxon>Hexapoda</taxon>
        <taxon>Insecta</taxon>
        <taxon>Pterygota</taxon>
        <taxon>Neoptera</taxon>
        <taxon>Endopterygota</taxon>
        <taxon>Coleoptera</taxon>
        <taxon>Polyphaga</taxon>
        <taxon>Cucujiformia</taxon>
        <taxon>Curculionidae</taxon>
        <taxon>Scolytinae</taxon>
        <taxon>Hypothenemus</taxon>
    </lineage>
</organism>
<reference evidence="5 6" key="1">
    <citation type="submission" date="2024-05" db="EMBL/GenBank/DDBJ databases">
        <title>Genetic variation in Jamaican populations of the coffee berry borer (Hypothenemus hampei).</title>
        <authorList>
            <person name="Errbii M."/>
            <person name="Myrie A."/>
        </authorList>
    </citation>
    <scope>NUCLEOTIDE SEQUENCE [LARGE SCALE GENOMIC DNA]</scope>
    <source>
        <strain evidence="5">JA-Hopewell-2020-01-JO</strain>
        <tissue evidence="5">Whole body</tissue>
    </source>
</reference>
<keyword evidence="6" id="KW-1185">Reference proteome</keyword>
<feature type="compositionally biased region" description="Basic and acidic residues" evidence="1">
    <location>
        <begin position="570"/>
        <end position="586"/>
    </location>
</feature>
<keyword evidence="2" id="KW-0472">Membrane</keyword>
<accession>A0ABD1EQF8</accession>
<feature type="compositionally biased region" description="Basic residues" evidence="1">
    <location>
        <begin position="587"/>
        <end position="596"/>
    </location>
</feature>
<keyword evidence="3" id="KW-0732">Signal</keyword>
<feature type="region of interest" description="Disordered" evidence="1">
    <location>
        <begin position="554"/>
        <end position="610"/>
    </location>
</feature>
<comment type="caution">
    <text evidence="5">The sequence shown here is derived from an EMBL/GenBank/DDBJ whole genome shotgun (WGS) entry which is preliminary data.</text>
</comment>
<evidence type="ECO:0000259" key="4">
    <source>
        <dbReference type="Pfam" id="PF23328"/>
    </source>
</evidence>
<keyword evidence="2" id="KW-0812">Transmembrane</keyword>
<dbReference type="EMBL" id="JBDJPC010000005">
    <property type="protein sequence ID" value="KAL1501004.1"/>
    <property type="molecule type" value="Genomic_DNA"/>
</dbReference>
<evidence type="ECO:0000256" key="3">
    <source>
        <dbReference type="SAM" id="SignalP"/>
    </source>
</evidence>
<feature type="transmembrane region" description="Helical" evidence="2">
    <location>
        <begin position="256"/>
        <end position="278"/>
    </location>
</feature>
<evidence type="ECO:0000313" key="5">
    <source>
        <dbReference type="EMBL" id="KAL1501004.1"/>
    </source>
</evidence>
<evidence type="ECO:0000256" key="2">
    <source>
        <dbReference type="SAM" id="Phobius"/>
    </source>
</evidence>
<keyword evidence="2" id="KW-1133">Transmembrane helix</keyword>
<proteinExistence type="predicted"/>
<dbReference type="Pfam" id="PF23328">
    <property type="entry name" value="Sha_B_N"/>
    <property type="match status" value="1"/>
</dbReference>
<sequence length="1038" mass="116139">MDNRALLWIVCGTMVPLMVLAETFQITRHNSGDIFAKVTQSGTERCTEETCIGLSSGTATAFSSRDLCTCRCHQHLPAFREDSSICVDDIHECALAPFISGSTSQQIPFVFLPLKEQIVYPSREIYFNGILKPICAVAGAKYLSENGWIDLRNPLDNDVPFRLFRDEGRTFLQWNGDLELRNKMSGRMVLVELMCRELDEDFTSQLKQKVFSPCVAFRIVGTPAKIPSNVTEVAFSLEAQSNSESSSSESLSVSEYIAIGVCSVLLGLIYVASVFLYLHLKKRNNIKEASATAPANVAHIEEGIVKSNPLLTLTHHFPDVAYSDTTNSSENEVTVPDSIRQKNQYHVTAAIVHTNQELHQDNGGFERLPEENVSIVETLDERPDSLKAITGRKKLYFNPAYFEPHLLMEPPAAALEFLAKIREVISVAKQKMAAKRYVPTLLNIPEEDTNYSVIEPSLEFSSRRGSIISLKRENSRRKSCSGCPGCEPQIIHPQIPLLGACQNCNLCIKSLRHTSVTVPVIGSGSESKQHSIRKWLEDIPVLRLDENLGPVALSPKRIRSPTRSLPTESVHSERTLSPRPSSEKSSNKRRKEKRIIKPTSPPPPIPQTRESFYDTVANEDRINLPPPDMIQEAIELEETTRIPTLTKRQMNAVINELTVHKHMLEAANRELAKRVSAGYDTDSLERHLRNKGFSTPSDYTELTSTQTSPSLTAALPIDEEITICNDVFQPNYEFLVLKDNQSYSLVSEVYVNNGYNFSSNPTSQSNSNCSTLEKNSLKIRYDGGAEKPGKLLIEVEDCMDHYIPVNDVDDFEPDTLDRPNKYEQKGQKILLRTTGSFKNDGLDVNSNNIDLGNFNRVFGSLREMYEEKRKLNLIQEDAGKLLTLEERHWKRQRVKTTSQGPVVPPDLIPPPPMLPKNYQGRSANNNKIGTPGNNFRISLYPEKEGRQKLRPEDSGYLSSDSNEKKHFQSEQNGSETDESAGGDAQSESGAESIETHSVFFGRFRRTASVEEASSSDSETVSYTTVVPMMTCNKTILSN</sequence>
<feature type="chain" id="PRO_5044868252" description="Shavenoid isoform B-like N-terminal domain-containing protein" evidence="3">
    <location>
        <begin position="22"/>
        <end position="1038"/>
    </location>
</feature>
<feature type="compositionally biased region" description="Polar residues" evidence="1">
    <location>
        <begin position="919"/>
        <end position="936"/>
    </location>
</feature>